<evidence type="ECO:0000259" key="8">
    <source>
        <dbReference type="Pfam" id="PF00884"/>
    </source>
</evidence>
<protein>
    <submittedName>
        <fullName evidence="9">GBS Bsp-like repeat-containing protein</fullName>
    </submittedName>
</protein>
<dbReference type="Gene3D" id="2.60.40.3760">
    <property type="match status" value="1"/>
</dbReference>
<comment type="caution">
    <text evidence="9">The sequence shown here is derived from an EMBL/GenBank/DDBJ whole genome shotgun (WGS) entry which is preliminary data.</text>
</comment>
<dbReference type="GO" id="GO:0005886">
    <property type="term" value="C:plasma membrane"/>
    <property type="evidence" value="ECO:0007669"/>
    <property type="project" value="UniProtKB-SubCell"/>
</dbReference>
<dbReference type="InterPro" id="IPR017850">
    <property type="entry name" value="Alkaline_phosphatase_core_sf"/>
</dbReference>
<dbReference type="InterPro" id="IPR013688">
    <property type="entry name" value="GBS_Bsp-like"/>
</dbReference>
<comment type="pathway">
    <text evidence="2">Cell wall biogenesis; lipoteichoic acid biosynthesis.</text>
</comment>
<evidence type="ECO:0000313" key="10">
    <source>
        <dbReference type="Proteomes" id="UP000823849"/>
    </source>
</evidence>
<dbReference type="Pfam" id="PF00884">
    <property type="entry name" value="Sulfatase"/>
    <property type="match status" value="1"/>
</dbReference>
<keyword evidence="3" id="KW-1003">Cell membrane</keyword>
<gene>
    <name evidence="9" type="ORF">H9705_08275</name>
</gene>
<proteinExistence type="predicted"/>
<evidence type="ECO:0000256" key="3">
    <source>
        <dbReference type="ARBA" id="ARBA00022475"/>
    </source>
</evidence>
<accession>A0A9D2SMQ1</accession>
<evidence type="ECO:0000256" key="7">
    <source>
        <dbReference type="SAM" id="Phobius"/>
    </source>
</evidence>
<dbReference type="Proteomes" id="UP000823849">
    <property type="component" value="Unassembled WGS sequence"/>
</dbReference>
<keyword evidence="5 7" id="KW-1133">Transmembrane helix</keyword>
<comment type="subcellular location">
    <subcellularLocation>
        <location evidence="1">Cell membrane</location>
        <topology evidence="1">Multi-pass membrane protein</topology>
    </subcellularLocation>
</comment>
<keyword evidence="6 7" id="KW-0472">Membrane</keyword>
<dbReference type="EMBL" id="DWWU01000036">
    <property type="protein sequence ID" value="HJC15805.1"/>
    <property type="molecule type" value="Genomic_DNA"/>
</dbReference>
<dbReference type="Pfam" id="PF08481">
    <property type="entry name" value="GBS_Bsp-like"/>
    <property type="match status" value="1"/>
</dbReference>
<evidence type="ECO:0000256" key="6">
    <source>
        <dbReference type="ARBA" id="ARBA00023136"/>
    </source>
</evidence>
<sequence length="626" mass="70438">MSENSQSVKKGKGKKIAIGIFTVLVIVVATVAVLLSRSCQWMLRTWTGLTMEELVYHLNTSLEGTNTDMIWDFVHSCVLITGIVCLLLVFACVFLRRRRRIYGSFLSLIMVLSIIMATVSVSNVWTTLDVSAYANNQSEYSTFIDDNYVDPRDVTLTFPEQKRNLIYIFLESMEMTYSDTASGGAFDTDVIPELTELSKQNESFSGDNQTLNGGYAMPGATWTIGAMFAQSTGLPLNIPIEQNSMNTQDSFFPDIISIGDILESAGYSQTLMIGSDAEFGGRKLFYESHGDYDIFDYNYAAENSLIPEGYRVWWGFEDKRLFEFAKDKLTELAAQDQPFNLTMLTVDTHFEDGYQCEDCPDLYGDNVYANVMACSSRQVSEFVQWIQQQPFYENTTIVISGDHPTMDSDFCEDVPEDYTRKVYTTYINAGTEKEWNTYRTYTTFDNFPTTLASLGVSIEGERLGLGTNLFSSKETLSEVFGYERESQEISKRSALIDTLTSDITTEQDLQVEDDTSQTDAGEEELQAQITADITADAYSYEIGKFTVYISNLQSNREIQSILCAVWPDGDQSKLIWYETNPAGDGSYQCNVFASDFGYQRGIYDIHVYAIDAEGNPYLISGINQSI</sequence>
<reference evidence="9" key="2">
    <citation type="submission" date="2021-04" db="EMBL/GenBank/DDBJ databases">
        <authorList>
            <person name="Gilroy R."/>
        </authorList>
    </citation>
    <scope>NUCLEOTIDE SEQUENCE</scope>
    <source>
        <strain evidence="9">CHK185-5351</strain>
    </source>
</reference>
<evidence type="ECO:0000313" key="9">
    <source>
        <dbReference type="EMBL" id="HJC15805.1"/>
    </source>
</evidence>
<name>A0A9D2SMQ1_9FIRM</name>
<evidence type="ECO:0000256" key="2">
    <source>
        <dbReference type="ARBA" id="ARBA00004936"/>
    </source>
</evidence>
<dbReference type="InterPro" id="IPR050448">
    <property type="entry name" value="OpgB/LTA_synthase_biosynth"/>
</dbReference>
<feature type="transmembrane region" description="Helical" evidence="7">
    <location>
        <begin position="16"/>
        <end position="35"/>
    </location>
</feature>
<dbReference type="InterPro" id="IPR000917">
    <property type="entry name" value="Sulfatase_N"/>
</dbReference>
<dbReference type="PANTHER" id="PTHR47371">
    <property type="entry name" value="LIPOTEICHOIC ACID SYNTHASE"/>
    <property type="match status" value="1"/>
</dbReference>
<dbReference type="SUPFAM" id="SSF53649">
    <property type="entry name" value="Alkaline phosphatase-like"/>
    <property type="match status" value="1"/>
</dbReference>
<feature type="domain" description="Sulfatase N-terminal" evidence="8">
    <location>
        <begin position="163"/>
        <end position="403"/>
    </location>
</feature>
<dbReference type="PANTHER" id="PTHR47371:SF3">
    <property type="entry name" value="PHOSPHOGLYCEROL TRANSFERASE I"/>
    <property type="match status" value="1"/>
</dbReference>
<keyword evidence="4 7" id="KW-0812">Transmembrane</keyword>
<feature type="transmembrane region" description="Helical" evidence="7">
    <location>
        <begin position="73"/>
        <end position="95"/>
    </location>
</feature>
<evidence type="ECO:0000256" key="1">
    <source>
        <dbReference type="ARBA" id="ARBA00004651"/>
    </source>
</evidence>
<dbReference type="CDD" id="cd16015">
    <property type="entry name" value="LTA_synthase"/>
    <property type="match status" value="1"/>
</dbReference>
<dbReference type="AlphaFoldDB" id="A0A9D2SMQ1"/>
<evidence type="ECO:0000256" key="4">
    <source>
        <dbReference type="ARBA" id="ARBA00022692"/>
    </source>
</evidence>
<reference evidence="9" key="1">
    <citation type="journal article" date="2021" name="PeerJ">
        <title>Extensive microbial diversity within the chicken gut microbiome revealed by metagenomics and culture.</title>
        <authorList>
            <person name="Gilroy R."/>
            <person name="Ravi A."/>
            <person name="Getino M."/>
            <person name="Pursley I."/>
            <person name="Horton D.L."/>
            <person name="Alikhan N.F."/>
            <person name="Baker D."/>
            <person name="Gharbi K."/>
            <person name="Hall N."/>
            <person name="Watson M."/>
            <person name="Adriaenssens E.M."/>
            <person name="Foster-Nyarko E."/>
            <person name="Jarju S."/>
            <person name="Secka A."/>
            <person name="Antonio M."/>
            <person name="Oren A."/>
            <person name="Chaudhuri R.R."/>
            <person name="La Ragione R."/>
            <person name="Hildebrand F."/>
            <person name="Pallen M.J."/>
        </authorList>
    </citation>
    <scope>NUCLEOTIDE SEQUENCE</scope>
    <source>
        <strain evidence="9">CHK185-5351</strain>
    </source>
</reference>
<evidence type="ECO:0000256" key="5">
    <source>
        <dbReference type="ARBA" id="ARBA00022989"/>
    </source>
</evidence>
<organism evidence="9 10">
    <name type="scientific">Candidatus Fusicatenibacter intestinigallinarum</name>
    <dbReference type="NCBI Taxonomy" id="2838598"/>
    <lineage>
        <taxon>Bacteria</taxon>
        <taxon>Bacillati</taxon>
        <taxon>Bacillota</taxon>
        <taxon>Clostridia</taxon>
        <taxon>Lachnospirales</taxon>
        <taxon>Lachnospiraceae</taxon>
        <taxon>Fusicatenibacter</taxon>
    </lineage>
</organism>
<dbReference type="Gene3D" id="3.40.720.10">
    <property type="entry name" value="Alkaline Phosphatase, subunit A"/>
    <property type="match status" value="1"/>
</dbReference>
<feature type="transmembrane region" description="Helical" evidence="7">
    <location>
        <begin position="102"/>
        <end position="125"/>
    </location>
</feature>